<dbReference type="SUPFAM" id="SSF55383">
    <property type="entry name" value="Copper amine oxidase, domain N"/>
    <property type="match status" value="1"/>
</dbReference>
<dbReference type="Proteomes" id="UP000564806">
    <property type="component" value="Unassembled WGS sequence"/>
</dbReference>
<dbReference type="AlphaFoldDB" id="A0A850EQB1"/>
<feature type="domain" description="Copper amine oxidase-like N-terminal" evidence="2">
    <location>
        <begin position="31"/>
        <end position="139"/>
    </location>
</feature>
<protein>
    <submittedName>
        <fullName evidence="3">Copper amine oxidase N-terminal domain-containing protein</fullName>
    </submittedName>
</protein>
<keyword evidence="4" id="KW-1185">Reference proteome</keyword>
<evidence type="ECO:0000313" key="4">
    <source>
        <dbReference type="Proteomes" id="UP000564806"/>
    </source>
</evidence>
<dbReference type="SUPFAM" id="SSF54427">
    <property type="entry name" value="NTF2-like"/>
    <property type="match status" value="1"/>
</dbReference>
<feature type="signal peptide" evidence="1">
    <location>
        <begin position="1"/>
        <end position="23"/>
    </location>
</feature>
<dbReference type="InterPro" id="IPR036582">
    <property type="entry name" value="Mao_N_sf"/>
</dbReference>
<comment type="caution">
    <text evidence="3">The sequence shown here is derived from an EMBL/GenBank/DDBJ whole genome shotgun (WGS) entry which is preliminary data.</text>
</comment>
<dbReference type="InterPro" id="IPR012854">
    <property type="entry name" value="Cu_amine_oxidase-like_N"/>
</dbReference>
<dbReference type="InterPro" id="IPR032710">
    <property type="entry name" value="NTF2-like_dom_sf"/>
</dbReference>
<evidence type="ECO:0000313" key="3">
    <source>
        <dbReference type="EMBL" id="NUU60852.1"/>
    </source>
</evidence>
<dbReference type="Pfam" id="PF07833">
    <property type="entry name" value="Cu_amine_oxidN1"/>
    <property type="match status" value="1"/>
</dbReference>
<sequence>MKKLLTIMVASLLALVMAIPAFAAEKPIEVYINGSKVPFTSGAPYLQNNTILVPFRVVFEKLGLKVLWDAKTGTVTGTGKSLSVSLKIGSKVAMVNGTATKLPIAPVAKAGTTYIPLRFIAEATGGTAVWNPSSRTVNIQASTTDSAAEAIAITEVIKLANKYHNEKNAEKYFSLVDPDSTSDDSIADLKEQFKRFDQTNTIDKVEIIDLKADEATVYTTETNRRLGGSYFPDQKYEYLYTLVRLSGKWKISEVESQDSVVLLTREQGLKPANVLQDDSTAILNNLTKYFQYMNEKNANKVVTTMTSNGAENDEFLIGDFEEFFDSYDLTYTPIVSNIFYYNAGEAAVYVESKVKEAGERASFQTGAIYVLSKSANGAWTIDTSYVVSNKQL</sequence>
<proteinExistence type="predicted"/>
<dbReference type="RefSeq" id="WP_175371412.1">
    <property type="nucleotide sequence ID" value="NZ_JABWCS010000204.1"/>
</dbReference>
<reference evidence="3" key="1">
    <citation type="submission" date="2020-06" db="EMBL/GenBank/DDBJ databases">
        <title>Paenibacillus sp. nov., isolated from soil.</title>
        <authorList>
            <person name="Seo Y.L."/>
        </authorList>
    </citation>
    <scope>NUCLEOTIDE SEQUENCE [LARGE SCALE GENOMIC DNA]</scope>
    <source>
        <strain evidence="3">JW14</strain>
    </source>
</reference>
<feature type="chain" id="PRO_5032679710" evidence="1">
    <location>
        <begin position="24"/>
        <end position="392"/>
    </location>
</feature>
<accession>A0A850EQB1</accession>
<evidence type="ECO:0000259" key="2">
    <source>
        <dbReference type="Pfam" id="PF07833"/>
    </source>
</evidence>
<evidence type="ECO:0000256" key="1">
    <source>
        <dbReference type="SAM" id="SignalP"/>
    </source>
</evidence>
<name>A0A850EQB1_9BACL</name>
<gene>
    <name evidence="3" type="ORF">HPT30_10885</name>
</gene>
<dbReference type="EMBL" id="JABWCS010000204">
    <property type="protein sequence ID" value="NUU60852.1"/>
    <property type="molecule type" value="Genomic_DNA"/>
</dbReference>
<organism evidence="3 4">
    <name type="scientific">Paenibacillus agri</name>
    <dbReference type="NCBI Taxonomy" id="2744309"/>
    <lineage>
        <taxon>Bacteria</taxon>
        <taxon>Bacillati</taxon>
        <taxon>Bacillota</taxon>
        <taxon>Bacilli</taxon>
        <taxon>Bacillales</taxon>
        <taxon>Paenibacillaceae</taxon>
        <taxon>Paenibacillus</taxon>
    </lineage>
</organism>
<dbReference type="Gene3D" id="3.30.457.10">
    <property type="entry name" value="Copper amine oxidase-like, N-terminal domain"/>
    <property type="match status" value="1"/>
</dbReference>
<keyword evidence="1" id="KW-0732">Signal</keyword>